<dbReference type="Proteomes" id="UP000287124">
    <property type="component" value="Unassembled WGS sequence"/>
</dbReference>
<feature type="region of interest" description="Disordered" evidence="1">
    <location>
        <begin position="93"/>
        <end position="192"/>
    </location>
</feature>
<evidence type="ECO:0000313" key="2">
    <source>
        <dbReference type="EMBL" id="RTE68286.1"/>
    </source>
</evidence>
<keyword evidence="3" id="KW-1185">Reference proteome</keyword>
<reference evidence="2 3" key="1">
    <citation type="submission" date="2017-06" db="EMBL/GenBank/DDBJ databases">
        <title>Comparative genomic analysis of Ambrosia Fusariam Clade fungi.</title>
        <authorList>
            <person name="Stajich J.E."/>
            <person name="Carrillo J."/>
            <person name="Kijimoto T."/>
            <person name="Eskalen A."/>
            <person name="O'Donnell K."/>
            <person name="Kasson M."/>
        </authorList>
    </citation>
    <scope>NUCLEOTIDE SEQUENCE [LARGE SCALE GENOMIC DNA]</scope>
    <source>
        <strain evidence="2 3">UCR1854</strain>
    </source>
</reference>
<dbReference type="AlphaFoldDB" id="A0A430KXU2"/>
<organism evidence="2 3">
    <name type="scientific">Fusarium euwallaceae</name>
    <dbReference type="NCBI Taxonomy" id="1147111"/>
    <lineage>
        <taxon>Eukaryota</taxon>
        <taxon>Fungi</taxon>
        <taxon>Dikarya</taxon>
        <taxon>Ascomycota</taxon>
        <taxon>Pezizomycotina</taxon>
        <taxon>Sordariomycetes</taxon>
        <taxon>Hypocreomycetidae</taxon>
        <taxon>Hypocreales</taxon>
        <taxon>Nectriaceae</taxon>
        <taxon>Fusarium</taxon>
        <taxon>Fusarium solani species complex</taxon>
    </lineage>
</organism>
<evidence type="ECO:0000256" key="1">
    <source>
        <dbReference type="SAM" id="MobiDB-lite"/>
    </source>
</evidence>
<accession>A0A430KXU2</accession>
<name>A0A430KXU2_9HYPO</name>
<dbReference type="EMBL" id="MIKF01000963">
    <property type="protein sequence ID" value="RTE68286.1"/>
    <property type="molecule type" value="Genomic_DNA"/>
</dbReference>
<feature type="region of interest" description="Disordered" evidence="1">
    <location>
        <begin position="319"/>
        <end position="405"/>
    </location>
</feature>
<feature type="compositionally biased region" description="Basic and acidic residues" evidence="1">
    <location>
        <begin position="142"/>
        <end position="152"/>
    </location>
</feature>
<sequence>MPEDIKAKFHAILDIVEHYASKFDAIQSPIDEYQEQEAKINGRIDQLRVEIDSAPVATRWKPTEQAIEEGKGLKELEIGVLDRDGALELQASAPSLESTAAEQSPTAPLRETGLHKDYVADTQTGKRKSSPIVLSTRGKRQKTGETTRHDAEAEPNALSSTASERWGRPDTRRLRSRLDKSTPDQNFQGITDPSPGKVYIGFRQKSMKWIAVLVLPLHNLQDVGLGGTLDTLGLVKTAPVCYKYDKSTGSLAWRQGYNNGENQVHRREFPVMYFDGQDIPSKRTFGWTAAHDLGPFDERVHGELVENMSSVRNYLKAHATKSTKKGGRNEPDGAADGLPKVGFWPRRARSPITLGDEDDTGCSATAKTPGRCGHADGSNSSPVPQSQLQSGQFTHQPPQQPTQPARLLFSPLYYPRRSTVSDAPLRRLEPRPLPHAQPSPSPRVSAQPAQPSLEIADEFKSGQQDIEIISISSCGSQGHISGFLDTTQPSPLAAPTQSAVKYQLNLPITCNDHGKPETQKTIRNAAETPSEVSMMAQAALDMTRSPTATERGDLSGIRYGSRVCSDPAYRDGISTSARPPRGTLANILNADNGASVVIQPGSDESSGLDVARRTSCNKNLAPQRGMPTPLSSIGRGSFQHNQTLPMLHYGGSRALSSRYSAEIRGPGFSQPMNTPVLVPVSTPTGAMAHRYADEYSQSTIRLDSYGWGYNLLSDLIQYLET</sequence>
<protein>
    <submittedName>
        <fullName evidence="2">Uncharacterized protein</fullName>
    </submittedName>
</protein>
<feature type="compositionally biased region" description="Basic and acidic residues" evidence="1">
    <location>
        <begin position="165"/>
        <end position="182"/>
    </location>
</feature>
<comment type="caution">
    <text evidence="2">The sequence shown here is derived from an EMBL/GenBank/DDBJ whole genome shotgun (WGS) entry which is preliminary data.</text>
</comment>
<evidence type="ECO:0000313" key="3">
    <source>
        <dbReference type="Proteomes" id="UP000287124"/>
    </source>
</evidence>
<feature type="region of interest" description="Disordered" evidence="1">
    <location>
        <begin position="421"/>
        <end position="450"/>
    </location>
</feature>
<feature type="compositionally biased region" description="Polar residues" evidence="1">
    <location>
        <begin position="93"/>
        <end position="106"/>
    </location>
</feature>
<proteinExistence type="predicted"/>
<gene>
    <name evidence="2" type="ORF">BHE90_017337</name>
</gene>
<feature type="compositionally biased region" description="Polar residues" evidence="1">
    <location>
        <begin position="377"/>
        <end position="395"/>
    </location>
</feature>